<keyword evidence="2" id="KW-1185">Reference proteome</keyword>
<reference evidence="1 2" key="1">
    <citation type="submission" date="2024-06" db="EMBL/GenBank/DDBJ databases">
        <title>A chromosome level genome sequence of Diviner's sage (Salvia divinorum).</title>
        <authorList>
            <person name="Ford S.A."/>
            <person name="Ro D.-K."/>
            <person name="Ness R.W."/>
            <person name="Phillips M.A."/>
        </authorList>
    </citation>
    <scope>NUCLEOTIDE SEQUENCE [LARGE SCALE GENOMIC DNA]</scope>
    <source>
        <strain evidence="1">SAF-2024a</strain>
        <tissue evidence="1">Leaf</tissue>
    </source>
</reference>
<evidence type="ECO:0000313" key="1">
    <source>
        <dbReference type="EMBL" id="KAL1551239.1"/>
    </source>
</evidence>
<protein>
    <submittedName>
        <fullName evidence="1">Uncharacterized protein</fullName>
    </submittedName>
</protein>
<evidence type="ECO:0000313" key="2">
    <source>
        <dbReference type="Proteomes" id="UP001567538"/>
    </source>
</evidence>
<accession>A0ABD1H494</accession>
<proteinExistence type="predicted"/>
<comment type="caution">
    <text evidence="1">The sequence shown here is derived from an EMBL/GenBank/DDBJ whole genome shotgun (WGS) entry which is preliminary data.</text>
</comment>
<gene>
    <name evidence="1" type="ORF">AAHA92_19107</name>
</gene>
<sequence>MEAKADSSRAKYEGYENDTFYLELEREIVRLIDDVNADELKPRKSKYSGLVTDETRLLLHRRSYYDWSVCKKAVKPPAPAYFPAANAGTGVFIPQHHGAKFEFRDCRK</sequence>
<dbReference type="Proteomes" id="UP001567538">
    <property type="component" value="Unassembled WGS sequence"/>
</dbReference>
<organism evidence="1 2">
    <name type="scientific">Salvia divinorum</name>
    <name type="common">Maria pastora</name>
    <name type="synonym">Diviner's sage</name>
    <dbReference type="NCBI Taxonomy" id="28513"/>
    <lineage>
        <taxon>Eukaryota</taxon>
        <taxon>Viridiplantae</taxon>
        <taxon>Streptophyta</taxon>
        <taxon>Embryophyta</taxon>
        <taxon>Tracheophyta</taxon>
        <taxon>Spermatophyta</taxon>
        <taxon>Magnoliopsida</taxon>
        <taxon>eudicotyledons</taxon>
        <taxon>Gunneridae</taxon>
        <taxon>Pentapetalae</taxon>
        <taxon>asterids</taxon>
        <taxon>lamiids</taxon>
        <taxon>Lamiales</taxon>
        <taxon>Lamiaceae</taxon>
        <taxon>Nepetoideae</taxon>
        <taxon>Mentheae</taxon>
        <taxon>Salviinae</taxon>
        <taxon>Salvia</taxon>
        <taxon>Salvia subgen. Calosphace</taxon>
    </lineage>
</organism>
<dbReference type="EMBL" id="JBEAFC010000007">
    <property type="protein sequence ID" value="KAL1551239.1"/>
    <property type="molecule type" value="Genomic_DNA"/>
</dbReference>
<name>A0ABD1H494_SALDI</name>
<dbReference type="AlphaFoldDB" id="A0ABD1H494"/>